<dbReference type="OrthoDB" id="2212170at2759"/>
<keyword evidence="3" id="KW-0862">Zinc</keyword>
<dbReference type="Proteomes" id="UP000284375">
    <property type="component" value="Unassembled WGS sequence"/>
</dbReference>
<dbReference type="PANTHER" id="PTHR33337">
    <property type="entry name" value="GFA DOMAIN-CONTAINING PROTEIN"/>
    <property type="match status" value="1"/>
</dbReference>
<keyword evidence="2" id="KW-0479">Metal-binding</keyword>
<evidence type="ECO:0000256" key="3">
    <source>
        <dbReference type="ARBA" id="ARBA00022833"/>
    </source>
</evidence>
<sequence>MPESQVLHGGCLCGKVRYTITATAPGETPASLCNVICHCENCKKATGTHMANTSMFSREQFALTSGTPGIYEDKNQDSGNVLMRRFCRDCGSPLYITSNTVDSAVP</sequence>
<comment type="similarity">
    <text evidence="1">Belongs to the Gfa family.</text>
</comment>
<keyword evidence="7" id="KW-1185">Reference proteome</keyword>
<name>A0A423VLN2_CYTCH</name>
<feature type="domain" description="CENP-V/GFA" evidence="5">
    <location>
        <begin position="7"/>
        <end position="106"/>
    </location>
</feature>
<evidence type="ECO:0000259" key="5">
    <source>
        <dbReference type="PROSITE" id="PS51891"/>
    </source>
</evidence>
<dbReference type="GO" id="GO:0016846">
    <property type="term" value="F:carbon-sulfur lyase activity"/>
    <property type="evidence" value="ECO:0007669"/>
    <property type="project" value="InterPro"/>
</dbReference>
<organism evidence="6 7">
    <name type="scientific">Cytospora chrysosperma</name>
    <name type="common">Cytospora canker fungus</name>
    <name type="synonym">Sphaeria chrysosperma</name>
    <dbReference type="NCBI Taxonomy" id="252740"/>
    <lineage>
        <taxon>Eukaryota</taxon>
        <taxon>Fungi</taxon>
        <taxon>Dikarya</taxon>
        <taxon>Ascomycota</taxon>
        <taxon>Pezizomycotina</taxon>
        <taxon>Sordariomycetes</taxon>
        <taxon>Sordariomycetidae</taxon>
        <taxon>Diaporthales</taxon>
        <taxon>Cytosporaceae</taxon>
        <taxon>Cytospora</taxon>
    </lineage>
</organism>
<reference evidence="6 7" key="1">
    <citation type="submission" date="2015-09" db="EMBL/GenBank/DDBJ databases">
        <title>Host preference determinants of Valsa canker pathogens revealed by comparative genomics.</title>
        <authorList>
            <person name="Yin Z."/>
            <person name="Huang L."/>
        </authorList>
    </citation>
    <scope>NUCLEOTIDE SEQUENCE [LARGE SCALE GENOMIC DNA]</scope>
    <source>
        <strain evidence="6 7">YSFL</strain>
    </source>
</reference>
<dbReference type="Pfam" id="PF04828">
    <property type="entry name" value="GFA"/>
    <property type="match status" value="1"/>
</dbReference>
<dbReference type="SUPFAM" id="SSF51316">
    <property type="entry name" value="Mss4-like"/>
    <property type="match status" value="1"/>
</dbReference>
<dbReference type="STRING" id="252740.A0A423VLN2"/>
<dbReference type="AlphaFoldDB" id="A0A423VLN2"/>
<accession>A0A423VLN2</accession>
<evidence type="ECO:0000313" key="7">
    <source>
        <dbReference type="Proteomes" id="UP000284375"/>
    </source>
</evidence>
<evidence type="ECO:0000256" key="2">
    <source>
        <dbReference type="ARBA" id="ARBA00022723"/>
    </source>
</evidence>
<dbReference type="EMBL" id="LJZO01000040">
    <property type="protein sequence ID" value="ROV91935.1"/>
    <property type="molecule type" value="Genomic_DNA"/>
</dbReference>
<evidence type="ECO:0000256" key="1">
    <source>
        <dbReference type="ARBA" id="ARBA00005495"/>
    </source>
</evidence>
<proteinExistence type="inferred from homology"/>
<dbReference type="PROSITE" id="PS51891">
    <property type="entry name" value="CENP_V_GFA"/>
    <property type="match status" value="1"/>
</dbReference>
<comment type="caution">
    <text evidence="6">The sequence shown here is derived from an EMBL/GenBank/DDBJ whole genome shotgun (WGS) entry which is preliminary data.</text>
</comment>
<protein>
    <recommendedName>
        <fullName evidence="5">CENP-V/GFA domain-containing protein</fullName>
    </recommendedName>
</protein>
<keyword evidence="4" id="KW-0456">Lyase</keyword>
<gene>
    <name evidence="6" type="ORF">VSDG_07647</name>
</gene>
<evidence type="ECO:0000256" key="4">
    <source>
        <dbReference type="ARBA" id="ARBA00023239"/>
    </source>
</evidence>
<dbReference type="InterPro" id="IPR011057">
    <property type="entry name" value="Mss4-like_sf"/>
</dbReference>
<dbReference type="GO" id="GO:0046872">
    <property type="term" value="F:metal ion binding"/>
    <property type="evidence" value="ECO:0007669"/>
    <property type="project" value="UniProtKB-KW"/>
</dbReference>
<dbReference type="InterPro" id="IPR006913">
    <property type="entry name" value="CENP-V/GFA"/>
</dbReference>
<evidence type="ECO:0000313" key="6">
    <source>
        <dbReference type="EMBL" id="ROV91935.1"/>
    </source>
</evidence>
<dbReference type="Gene3D" id="3.90.1590.10">
    <property type="entry name" value="glutathione-dependent formaldehyde- activating enzyme (gfa)"/>
    <property type="match status" value="1"/>
</dbReference>
<dbReference type="PANTHER" id="PTHR33337:SF40">
    <property type="entry name" value="CENP-V_GFA DOMAIN-CONTAINING PROTEIN-RELATED"/>
    <property type="match status" value="1"/>
</dbReference>